<organism evidence="1">
    <name type="scientific">marine sediment metagenome</name>
    <dbReference type="NCBI Taxonomy" id="412755"/>
    <lineage>
        <taxon>unclassified sequences</taxon>
        <taxon>metagenomes</taxon>
        <taxon>ecological metagenomes</taxon>
    </lineage>
</organism>
<feature type="non-terminal residue" evidence="1">
    <location>
        <position position="52"/>
    </location>
</feature>
<protein>
    <recommendedName>
        <fullName evidence="2">PIN domain-containing protein</fullName>
    </recommendedName>
</protein>
<comment type="caution">
    <text evidence="1">The sequence shown here is derived from an EMBL/GenBank/DDBJ whole genome shotgun (WGS) entry which is preliminary data.</text>
</comment>
<reference evidence="1" key="1">
    <citation type="journal article" date="2014" name="Front. Microbiol.">
        <title>High frequency of phylogenetically diverse reductive dehalogenase-homologous genes in deep subseafloor sedimentary metagenomes.</title>
        <authorList>
            <person name="Kawai M."/>
            <person name="Futagami T."/>
            <person name="Toyoda A."/>
            <person name="Takaki Y."/>
            <person name="Nishi S."/>
            <person name="Hori S."/>
            <person name="Arai W."/>
            <person name="Tsubouchi T."/>
            <person name="Morono Y."/>
            <person name="Uchiyama I."/>
            <person name="Ito T."/>
            <person name="Fujiyama A."/>
            <person name="Inagaki F."/>
            <person name="Takami H."/>
        </authorList>
    </citation>
    <scope>NUCLEOTIDE SEQUENCE</scope>
    <source>
        <strain evidence="1">Expedition CK06-06</strain>
    </source>
</reference>
<name>X0TX64_9ZZZZ</name>
<evidence type="ECO:0008006" key="2">
    <source>
        <dbReference type="Google" id="ProtNLM"/>
    </source>
</evidence>
<dbReference type="InterPro" id="IPR029060">
    <property type="entry name" value="PIN-like_dom_sf"/>
</dbReference>
<gene>
    <name evidence="1" type="ORF">S01H1_14018</name>
</gene>
<sequence length="52" mass="5653">MHGYLLDTNTIRNWFDGDTGRFPAVKAAADARAADSPLYVSAITLGEIEFGH</sequence>
<dbReference type="AlphaFoldDB" id="X0TX64"/>
<dbReference type="EMBL" id="BARS01007269">
    <property type="protein sequence ID" value="GAF80720.1"/>
    <property type="molecule type" value="Genomic_DNA"/>
</dbReference>
<accession>X0TX64</accession>
<dbReference type="SUPFAM" id="SSF88723">
    <property type="entry name" value="PIN domain-like"/>
    <property type="match status" value="1"/>
</dbReference>
<proteinExistence type="predicted"/>
<dbReference type="Gene3D" id="3.40.50.1010">
    <property type="entry name" value="5'-nuclease"/>
    <property type="match status" value="1"/>
</dbReference>
<evidence type="ECO:0000313" key="1">
    <source>
        <dbReference type="EMBL" id="GAF80720.1"/>
    </source>
</evidence>